<protein>
    <submittedName>
        <fullName evidence="2">Uncharacterized protein</fullName>
    </submittedName>
</protein>
<gene>
    <name evidence="2" type="ORF">ACFPWV_11850</name>
</gene>
<name>A0ABW0DRB8_9ACTN</name>
<dbReference type="RefSeq" id="WP_344557456.1">
    <property type="nucleotide sequence ID" value="NZ_BAAATG010000010.1"/>
</dbReference>
<feature type="compositionally biased region" description="Low complexity" evidence="1">
    <location>
        <begin position="78"/>
        <end position="98"/>
    </location>
</feature>
<feature type="compositionally biased region" description="Basic residues" evidence="1">
    <location>
        <begin position="15"/>
        <end position="28"/>
    </location>
</feature>
<dbReference type="EMBL" id="JBHSKN010000011">
    <property type="protein sequence ID" value="MFC5240597.1"/>
    <property type="molecule type" value="Genomic_DNA"/>
</dbReference>
<feature type="region of interest" description="Disordered" evidence="1">
    <location>
        <begin position="1"/>
        <end position="29"/>
    </location>
</feature>
<feature type="region of interest" description="Disordered" evidence="1">
    <location>
        <begin position="52"/>
        <end position="184"/>
    </location>
</feature>
<feature type="compositionally biased region" description="Pro residues" evidence="1">
    <location>
        <begin position="145"/>
        <end position="171"/>
    </location>
</feature>
<feature type="compositionally biased region" description="Low complexity" evidence="1">
    <location>
        <begin position="115"/>
        <end position="128"/>
    </location>
</feature>
<evidence type="ECO:0000256" key="1">
    <source>
        <dbReference type="SAM" id="MobiDB-lite"/>
    </source>
</evidence>
<keyword evidence="3" id="KW-1185">Reference proteome</keyword>
<evidence type="ECO:0000313" key="3">
    <source>
        <dbReference type="Proteomes" id="UP001596035"/>
    </source>
</evidence>
<accession>A0ABW0DRB8</accession>
<reference evidence="3" key="1">
    <citation type="journal article" date="2019" name="Int. J. Syst. Evol. Microbiol.">
        <title>The Global Catalogue of Microorganisms (GCM) 10K type strain sequencing project: providing services to taxonomists for standard genome sequencing and annotation.</title>
        <authorList>
            <consortium name="The Broad Institute Genomics Platform"/>
            <consortium name="The Broad Institute Genome Sequencing Center for Infectious Disease"/>
            <person name="Wu L."/>
            <person name="Ma J."/>
        </authorList>
    </citation>
    <scope>NUCLEOTIDE SEQUENCE [LARGE SCALE GENOMIC DNA]</scope>
    <source>
        <strain evidence="3">CGMCC 4.7131</strain>
    </source>
</reference>
<dbReference type="Proteomes" id="UP001596035">
    <property type="component" value="Unassembled WGS sequence"/>
</dbReference>
<evidence type="ECO:0000313" key="2">
    <source>
        <dbReference type="EMBL" id="MFC5240597.1"/>
    </source>
</evidence>
<proteinExistence type="predicted"/>
<sequence>MTPTAPTDEPPARAPRLRGRHRKPRPRKVLLAAGSLAVAASAVTLARLATTQGGGTDIGTEAAPRPAPHTNAAAPTGSPTAPETVAPTPEASPSSPTALGGKNPAPLATPERSSPARTTVPDTATTPTPLTPPTTGPPATRRPHPPTPRQPPRDTPGPPPPAPHTPTPPQPDDSAPNPRPGLCVPIIGVCVGGDLDLDGQG</sequence>
<organism evidence="2 3">
    <name type="scientific">Streptomyces atrovirens</name>
    <dbReference type="NCBI Taxonomy" id="285556"/>
    <lineage>
        <taxon>Bacteria</taxon>
        <taxon>Bacillati</taxon>
        <taxon>Actinomycetota</taxon>
        <taxon>Actinomycetes</taxon>
        <taxon>Kitasatosporales</taxon>
        <taxon>Streptomycetaceae</taxon>
        <taxon>Streptomyces</taxon>
    </lineage>
</organism>
<comment type="caution">
    <text evidence="2">The sequence shown here is derived from an EMBL/GenBank/DDBJ whole genome shotgun (WGS) entry which is preliminary data.</text>
</comment>